<evidence type="ECO:0000313" key="2">
    <source>
        <dbReference type="Proteomes" id="UP000317835"/>
    </source>
</evidence>
<name>A0A518H6H4_9BACT</name>
<proteinExistence type="predicted"/>
<dbReference type="Proteomes" id="UP000317835">
    <property type="component" value="Chromosome"/>
</dbReference>
<dbReference type="InterPro" id="IPR029475">
    <property type="entry name" value="DUF6807"/>
</dbReference>
<dbReference type="EMBL" id="CP036426">
    <property type="protein sequence ID" value="QDV36452.1"/>
    <property type="molecule type" value="Genomic_DNA"/>
</dbReference>
<keyword evidence="2" id="KW-1185">Reference proteome</keyword>
<organism evidence="1 2">
    <name type="scientific">Tautonia plasticadhaerens</name>
    <dbReference type="NCBI Taxonomy" id="2527974"/>
    <lineage>
        <taxon>Bacteria</taxon>
        <taxon>Pseudomonadati</taxon>
        <taxon>Planctomycetota</taxon>
        <taxon>Planctomycetia</taxon>
        <taxon>Isosphaerales</taxon>
        <taxon>Isosphaeraceae</taxon>
        <taxon>Tautonia</taxon>
    </lineage>
</organism>
<dbReference type="KEGG" id="tpla:ElP_43780"/>
<gene>
    <name evidence="1" type="ORF">ElP_43780</name>
</gene>
<dbReference type="Pfam" id="PF14100">
    <property type="entry name" value="DUF6807"/>
    <property type="match status" value="1"/>
</dbReference>
<sequence length="313" mass="34830">MDAFQFPRCQAIPGVDRASLAIDGREVVGYEYAPGGSRPFFYPMLGPSGRMLTRMGHPNPVGHDHHKSAWFGHQFVDGINFWGEPQGKDVQVRHRRVLWYEDRADWAAFAAELEWYAEGKVRLSHLLIAAVEPIGEGYALDLQSQFTSPDGRPVELGKTKFGFLGVRVAKTISEQFGGGTLTSSEGATGEDAIFGTRNRWVDYSGPVAPEVVEGICYLDHPDNPRHPSHWHVRRDGWMEAAFCLPEPHGVAVHHPLDLRYRLLIHPGPADRSALDAQWERFALTSAYLFEERAAGGFPGIRRGYEPNSVPGSS</sequence>
<reference evidence="1 2" key="1">
    <citation type="submission" date="2019-02" db="EMBL/GenBank/DDBJ databases">
        <title>Deep-cultivation of Planctomycetes and their phenomic and genomic characterization uncovers novel biology.</title>
        <authorList>
            <person name="Wiegand S."/>
            <person name="Jogler M."/>
            <person name="Boedeker C."/>
            <person name="Pinto D."/>
            <person name="Vollmers J."/>
            <person name="Rivas-Marin E."/>
            <person name="Kohn T."/>
            <person name="Peeters S.H."/>
            <person name="Heuer A."/>
            <person name="Rast P."/>
            <person name="Oberbeckmann S."/>
            <person name="Bunk B."/>
            <person name="Jeske O."/>
            <person name="Meyerdierks A."/>
            <person name="Storesund J.E."/>
            <person name="Kallscheuer N."/>
            <person name="Luecker S."/>
            <person name="Lage O.M."/>
            <person name="Pohl T."/>
            <person name="Merkel B.J."/>
            <person name="Hornburger P."/>
            <person name="Mueller R.-W."/>
            <person name="Bruemmer F."/>
            <person name="Labrenz M."/>
            <person name="Spormann A.M."/>
            <person name="Op den Camp H."/>
            <person name="Overmann J."/>
            <person name="Amann R."/>
            <person name="Jetten M.S.M."/>
            <person name="Mascher T."/>
            <person name="Medema M.H."/>
            <person name="Devos D.P."/>
            <person name="Kaster A.-K."/>
            <person name="Ovreas L."/>
            <person name="Rohde M."/>
            <person name="Galperin M.Y."/>
            <person name="Jogler C."/>
        </authorList>
    </citation>
    <scope>NUCLEOTIDE SEQUENCE [LARGE SCALE GENOMIC DNA]</scope>
    <source>
        <strain evidence="1 2">ElP</strain>
    </source>
</reference>
<dbReference type="AlphaFoldDB" id="A0A518H6H4"/>
<evidence type="ECO:0000313" key="1">
    <source>
        <dbReference type="EMBL" id="QDV36452.1"/>
    </source>
</evidence>
<dbReference type="RefSeq" id="WP_145272728.1">
    <property type="nucleotide sequence ID" value="NZ_CP036426.1"/>
</dbReference>
<dbReference type="OrthoDB" id="242279at2"/>
<evidence type="ECO:0008006" key="3">
    <source>
        <dbReference type="Google" id="ProtNLM"/>
    </source>
</evidence>
<accession>A0A518H6H4</accession>
<protein>
    <recommendedName>
        <fullName evidence="3">Methane oxygenase PmoA</fullName>
    </recommendedName>
</protein>